<evidence type="ECO:0000256" key="2">
    <source>
        <dbReference type="SAM" id="MobiDB-lite"/>
    </source>
</evidence>
<protein>
    <recommendedName>
        <fullName evidence="3">3D domain-containing protein</fullName>
    </recommendedName>
</protein>
<evidence type="ECO:0000256" key="1">
    <source>
        <dbReference type="ARBA" id="ARBA00022729"/>
    </source>
</evidence>
<dbReference type="GO" id="GO:0019867">
    <property type="term" value="C:outer membrane"/>
    <property type="evidence" value="ECO:0007669"/>
    <property type="project" value="InterPro"/>
</dbReference>
<feature type="domain" description="3D" evidence="3">
    <location>
        <begin position="49"/>
        <end position="110"/>
    </location>
</feature>
<dbReference type="InterPro" id="IPR010611">
    <property type="entry name" value="3D_dom"/>
</dbReference>
<dbReference type="Pfam" id="PF06725">
    <property type="entry name" value="3D"/>
    <property type="match status" value="1"/>
</dbReference>
<feature type="region of interest" description="Disordered" evidence="2">
    <location>
        <begin position="1"/>
        <end position="28"/>
    </location>
</feature>
<dbReference type="PANTHER" id="PTHR39160:SF4">
    <property type="entry name" value="RESUSCITATION-PROMOTING FACTOR RPFB"/>
    <property type="match status" value="1"/>
</dbReference>
<comment type="caution">
    <text evidence="4">The sequence shown here is derived from an EMBL/GenBank/DDBJ whole genome shotgun (WGS) entry which is preliminary data.</text>
</comment>
<evidence type="ECO:0000313" key="5">
    <source>
        <dbReference type="Proteomes" id="UP000553016"/>
    </source>
</evidence>
<dbReference type="AlphaFoldDB" id="A0A842FF44"/>
<dbReference type="CDD" id="cd22786">
    <property type="entry name" value="DPBB_YuiC-like"/>
    <property type="match status" value="1"/>
</dbReference>
<dbReference type="GO" id="GO:0004553">
    <property type="term" value="F:hydrolase activity, hydrolyzing O-glycosyl compounds"/>
    <property type="evidence" value="ECO:0007669"/>
    <property type="project" value="InterPro"/>
</dbReference>
<organism evidence="4 5">
    <name type="scientific">Listeria booriae</name>
    <dbReference type="NCBI Taxonomy" id="1552123"/>
    <lineage>
        <taxon>Bacteria</taxon>
        <taxon>Bacillati</taxon>
        <taxon>Bacillota</taxon>
        <taxon>Bacilli</taxon>
        <taxon>Bacillales</taxon>
        <taxon>Listeriaceae</taxon>
        <taxon>Listeria</taxon>
    </lineage>
</organism>
<dbReference type="PANTHER" id="PTHR39160">
    <property type="entry name" value="CELL WALL-BINDING PROTEIN YOCH"/>
    <property type="match status" value="1"/>
</dbReference>
<dbReference type="InterPro" id="IPR036908">
    <property type="entry name" value="RlpA-like_sf"/>
</dbReference>
<accession>A0A842FF44</accession>
<dbReference type="Gene3D" id="2.40.40.10">
    <property type="entry name" value="RlpA-like domain"/>
    <property type="match status" value="1"/>
</dbReference>
<dbReference type="SUPFAM" id="SSF50685">
    <property type="entry name" value="Barwin-like endoglucanases"/>
    <property type="match status" value="1"/>
</dbReference>
<name>A0A842FF44_9LIST</name>
<feature type="non-terminal residue" evidence="4">
    <location>
        <position position="1"/>
    </location>
</feature>
<keyword evidence="1" id="KW-0732">Signal</keyword>
<feature type="compositionally biased region" description="Low complexity" evidence="2">
    <location>
        <begin position="1"/>
        <end position="19"/>
    </location>
</feature>
<proteinExistence type="predicted"/>
<gene>
    <name evidence="4" type="ORF">HCB35_18295</name>
</gene>
<reference evidence="4 5" key="1">
    <citation type="submission" date="2020-03" db="EMBL/GenBank/DDBJ databases">
        <title>Soil Listeria distribution.</title>
        <authorList>
            <person name="Liao J."/>
            <person name="Wiedmann M."/>
        </authorList>
    </citation>
    <scope>NUCLEOTIDE SEQUENCE [LARGE SCALE GENOMIC DNA]</scope>
    <source>
        <strain evidence="4 5">FSL L7-0149</strain>
    </source>
</reference>
<evidence type="ECO:0000259" key="3">
    <source>
        <dbReference type="Pfam" id="PF06725"/>
    </source>
</evidence>
<dbReference type="GO" id="GO:0009254">
    <property type="term" value="P:peptidoglycan turnover"/>
    <property type="evidence" value="ECO:0007669"/>
    <property type="project" value="InterPro"/>
</dbReference>
<dbReference type="EMBL" id="JAARZA010000038">
    <property type="protein sequence ID" value="MBC2242421.1"/>
    <property type="molecule type" value="Genomic_DNA"/>
</dbReference>
<dbReference type="RefSeq" id="WP_185541894.1">
    <property type="nucleotide sequence ID" value="NZ_JAARZA010000038.1"/>
</dbReference>
<evidence type="ECO:0000313" key="4">
    <source>
        <dbReference type="EMBL" id="MBC2242421.1"/>
    </source>
</evidence>
<sequence length="110" mass="11229">EKATSSNTSSSASSSAPSSGKTFTMESTAYSGGGTTATGINLSANPGMKVVAVDPSVIPLGSRVWVEGYGEAIAGDTGGAIKGNIVDVYFPNESQCYSWGRRMVTVKVLN</sequence>
<dbReference type="Proteomes" id="UP000553016">
    <property type="component" value="Unassembled WGS sequence"/>
</dbReference>
<dbReference type="InterPro" id="IPR051933">
    <property type="entry name" value="Resuscitation_pf_RpfB"/>
</dbReference>